<dbReference type="InterPro" id="IPR046913">
    <property type="entry name" value="ABC-3C_CTD7"/>
</dbReference>
<evidence type="ECO:0000259" key="1">
    <source>
        <dbReference type="Pfam" id="PF20283"/>
    </source>
</evidence>
<organism evidence="2 3">
    <name type="scientific">Acidilutibacter cellobiosedens</name>
    <dbReference type="NCBI Taxonomy" id="2507161"/>
    <lineage>
        <taxon>Bacteria</taxon>
        <taxon>Bacillati</taxon>
        <taxon>Bacillota</taxon>
        <taxon>Tissierellia</taxon>
        <taxon>Tissierellales</taxon>
        <taxon>Acidilutibacteraceae</taxon>
        <taxon>Acidilutibacter</taxon>
    </lineage>
</organism>
<dbReference type="OrthoDB" id="2786695at2"/>
<dbReference type="RefSeq" id="WP_128751634.1">
    <property type="nucleotide sequence ID" value="NZ_CP035282.1"/>
</dbReference>
<gene>
    <name evidence="2" type="ORF">EQM13_00525</name>
</gene>
<evidence type="ECO:0000313" key="3">
    <source>
        <dbReference type="Proteomes" id="UP000287969"/>
    </source>
</evidence>
<accession>A0A410Q851</accession>
<dbReference type="Proteomes" id="UP000287969">
    <property type="component" value="Chromosome"/>
</dbReference>
<name>A0A410Q851_9FIRM</name>
<reference evidence="3" key="1">
    <citation type="submission" date="2019-01" db="EMBL/GenBank/DDBJ databases">
        <title>Draft genomes of a novel of Sporanaerobacter strains.</title>
        <authorList>
            <person name="Ma S."/>
        </authorList>
    </citation>
    <scope>NUCLEOTIDE SEQUENCE [LARGE SCALE GENOMIC DNA]</scope>
    <source>
        <strain evidence="3">NJN-17</strain>
    </source>
</reference>
<feature type="domain" description="ABC-three component systems C-terminal" evidence="1">
    <location>
        <begin position="262"/>
        <end position="388"/>
    </location>
</feature>
<sequence length="395" mass="46477">MGSHQASEQMIGYLYQARYALYLLLNNDDEQSEISIEKFDDVSFGNDDTPEIMIQLKHHVKAYGDLNNASTDIWRTLKVWIDAIKKQPDLLSKTKFMIITTASAPGDTAAYYLKTESEKRNSILAYNILKKVAEESQNKSHQSYYKAFTSIPETQIQQLLDCIYILDKSSNIVDVESDIKKAIRYCSLPQYIDKICERLEGWWYKKTIEALCSETPIFISQSQVRSHIVSVGLEYAPDNLPIDVDEYENLKLEELSPNDQIFYEQLKLICLGSNRLRMAIRDYYRAFQQRANWVREELLYTNELDKYEKRLIDEWEHSFYAMQDDLLDYGNQVTEDIKVSNAKKLYREIEEKDIRVRDRCSDAFVMRGSYHILANQLRVGWHIDFYERLEQLLKN</sequence>
<dbReference type="Pfam" id="PF20283">
    <property type="entry name" value="CTD7"/>
    <property type="match status" value="1"/>
</dbReference>
<dbReference type="AlphaFoldDB" id="A0A410Q851"/>
<dbReference type="EMBL" id="CP035282">
    <property type="protein sequence ID" value="QAT60161.1"/>
    <property type="molecule type" value="Genomic_DNA"/>
</dbReference>
<proteinExistence type="predicted"/>
<protein>
    <recommendedName>
        <fullName evidence="1">ABC-three component systems C-terminal domain-containing protein</fullName>
    </recommendedName>
</protein>
<keyword evidence="3" id="KW-1185">Reference proteome</keyword>
<evidence type="ECO:0000313" key="2">
    <source>
        <dbReference type="EMBL" id="QAT60161.1"/>
    </source>
</evidence>
<dbReference type="KEGG" id="spoa:EQM13_00525"/>